<evidence type="ECO:0008006" key="5">
    <source>
        <dbReference type="Google" id="ProtNLM"/>
    </source>
</evidence>
<organism evidence="3 4">
    <name type="scientific">Henningerozyma blattae (strain ATCC 34711 / CBS 6284 / DSM 70876 / NBRC 10599 / NRRL Y-10934 / UCD 77-7)</name>
    <name type="common">Yeast</name>
    <name type="synonym">Tetrapisispora blattae</name>
    <dbReference type="NCBI Taxonomy" id="1071380"/>
    <lineage>
        <taxon>Eukaryota</taxon>
        <taxon>Fungi</taxon>
        <taxon>Dikarya</taxon>
        <taxon>Ascomycota</taxon>
        <taxon>Saccharomycotina</taxon>
        <taxon>Saccharomycetes</taxon>
        <taxon>Saccharomycetales</taxon>
        <taxon>Saccharomycetaceae</taxon>
        <taxon>Henningerozyma</taxon>
    </lineage>
</organism>
<dbReference type="Proteomes" id="UP000002866">
    <property type="component" value="Chromosome 2"/>
</dbReference>
<evidence type="ECO:0000256" key="2">
    <source>
        <dbReference type="RuleBase" id="RU003844"/>
    </source>
</evidence>
<gene>
    <name evidence="3" type="primary">TBLA0B03930</name>
    <name evidence="3" type="ORF">TBLA_0B03930</name>
</gene>
<reference evidence="3 4" key="1">
    <citation type="journal article" date="2011" name="Proc. Natl. Acad. Sci. U.S.A.">
        <title>Evolutionary erosion of yeast sex chromosomes by mating-type switching accidents.</title>
        <authorList>
            <person name="Gordon J.L."/>
            <person name="Armisen D."/>
            <person name="Proux-Wera E."/>
            <person name="Oheigeartaigh S.S."/>
            <person name="Byrne K.P."/>
            <person name="Wolfe K.H."/>
        </authorList>
    </citation>
    <scope>NUCLEOTIDE SEQUENCE [LARGE SCALE GENOMIC DNA]</scope>
    <source>
        <strain evidence="4">ATCC 34711 / CBS 6284 / DSM 70876 / NBRC 10599 / NRRL Y-10934 / UCD 77-7</strain>
    </source>
</reference>
<dbReference type="Gene3D" id="2.40.160.120">
    <property type="match status" value="1"/>
</dbReference>
<dbReference type="OrthoDB" id="14833at2759"/>
<dbReference type="EMBL" id="HE806317">
    <property type="protein sequence ID" value="CCH59231.1"/>
    <property type="molecule type" value="Genomic_DNA"/>
</dbReference>
<evidence type="ECO:0000313" key="4">
    <source>
        <dbReference type="Proteomes" id="UP000002866"/>
    </source>
</evidence>
<dbReference type="AlphaFoldDB" id="I2GYM9"/>
<dbReference type="GO" id="GO:0120015">
    <property type="term" value="F:sterol transfer activity"/>
    <property type="evidence" value="ECO:0007669"/>
    <property type="project" value="EnsemblFungi"/>
</dbReference>
<dbReference type="HOGENOM" id="CLU_012334_0_0_1"/>
<dbReference type="RefSeq" id="XP_004178750.1">
    <property type="nucleotide sequence ID" value="XM_004178702.1"/>
</dbReference>
<dbReference type="Gene3D" id="1.10.287.2720">
    <property type="match status" value="1"/>
</dbReference>
<dbReference type="GO" id="GO:0016020">
    <property type="term" value="C:membrane"/>
    <property type="evidence" value="ECO:0007669"/>
    <property type="project" value="TreeGrafter"/>
</dbReference>
<dbReference type="InterPro" id="IPR000648">
    <property type="entry name" value="Oxysterol-bd"/>
</dbReference>
<dbReference type="GO" id="GO:0006897">
    <property type="term" value="P:endocytosis"/>
    <property type="evidence" value="ECO:0007669"/>
    <property type="project" value="EnsemblFungi"/>
</dbReference>
<keyword evidence="4" id="KW-1185">Reference proteome</keyword>
<dbReference type="InterPro" id="IPR037239">
    <property type="entry name" value="OSBP_sf"/>
</dbReference>
<dbReference type="Gene3D" id="6.10.250.1430">
    <property type="match status" value="1"/>
</dbReference>
<evidence type="ECO:0000313" key="3">
    <source>
        <dbReference type="EMBL" id="CCH59231.1"/>
    </source>
</evidence>
<dbReference type="Gene3D" id="6.10.140.1150">
    <property type="match status" value="1"/>
</dbReference>
<comment type="similarity">
    <text evidence="1 2">Belongs to the OSBP family.</text>
</comment>
<dbReference type="GO" id="GO:0030011">
    <property type="term" value="P:maintenance of cell polarity"/>
    <property type="evidence" value="ECO:0007669"/>
    <property type="project" value="EnsemblFungi"/>
</dbReference>
<dbReference type="STRING" id="1071380.I2GYM9"/>
<dbReference type="KEGG" id="tbl:TBLA_0B03930"/>
<dbReference type="SUPFAM" id="SSF144000">
    <property type="entry name" value="Oxysterol-binding protein-like"/>
    <property type="match status" value="1"/>
</dbReference>
<dbReference type="GO" id="GO:0034727">
    <property type="term" value="P:piecemeal microautophagy of the nucleus"/>
    <property type="evidence" value="ECO:0007669"/>
    <property type="project" value="EnsemblFungi"/>
</dbReference>
<dbReference type="Pfam" id="PF01237">
    <property type="entry name" value="Oxysterol_BP"/>
    <property type="match status" value="1"/>
</dbReference>
<evidence type="ECO:0000256" key="1">
    <source>
        <dbReference type="ARBA" id="ARBA00008842"/>
    </source>
</evidence>
<dbReference type="PROSITE" id="PS01013">
    <property type="entry name" value="OSBP"/>
    <property type="match status" value="1"/>
</dbReference>
<dbReference type="PANTHER" id="PTHR10972:SF184">
    <property type="entry name" value="OXYSTEROL-BINDING PROTEIN HOMOLOG 4-RELATED"/>
    <property type="match status" value="1"/>
</dbReference>
<dbReference type="Gene3D" id="3.30.70.3490">
    <property type="match status" value="1"/>
</dbReference>
<dbReference type="PANTHER" id="PTHR10972">
    <property type="entry name" value="OXYSTEROL-BINDING PROTEIN-RELATED"/>
    <property type="match status" value="1"/>
</dbReference>
<name>I2GYM9_HENB6</name>
<dbReference type="GO" id="GO:0008142">
    <property type="term" value="F:oxysterol binding"/>
    <property type="evidence" value="ECO:0007669"/>
    <property type="project" value="EnsemblFungi"/>
</dbReference>
<dbReference type="GO" id="GO:0005829">
    <property type="term" value="C:cytosol"/>
    <property type="evidence" value="ECO:0007669"/>
    <property type="project" value="TreeGrafter"/>
</dbReference>
<dbReference type="eggNOG" id="KOG2210">
    <property type="taxonomic scope" value="Eukaryota"/>
</dbReference>
<proteinExistence type="inferred from homology"/>
<protein>
    <recommendedName>
        <fullName evidence="5">Oxysterol-binding protein</fullName>
    </recommendedName>
</protein>
<dbReference type="OMA" id="YVISGQW"/>
<dbReference type="GeneID" id="14494244"/>
<sequence>MSQASSSSWKSFLKSIATFNGDLSTLTAPPFILSPVSLVEFSQYWAEHQNLFLKPNFIDSNNFNSIKNELTDKDTTTTLEYDIPTPEIARLLVVVKWFMSTLRSQYYSRNESEGTEKKPLNPFLGEVFTGKWLNKDHPDFGETVLLSEQVSHHPPKTAFAIFNDKNNVHLQGYNEIKTVFSKTLTLSVKQFGHAILTYGNHNDESYYITLPALHIEGILQASPFVELDGKSYIQSSNGNLCVLEYSGRGYFSGKKNSVKAKIYTSTEDYKSNKDPLYLISGQWSGICTISKVVPKASKKDSASLNASSNSSSSSSLTTPIIVKDVLFLDSSTDKKEPLIVKDVELQNPLESRKAWLDVANAIRAGDYEKIVASKSKIENAQRQLRKEEEAQGITWKRRWFVDVDYSKDIPIKTKSIESMNDAQSTTSSTTTAIDNLNINDVPASSPTPIGKSDENKDEIIFATENDKFIQLSTMLGSSMKNAQSGTMVGDKDDKKPNITALHWRFQRKLWNNEKEITA</sequence>
<accession>I2GYM9</accession>
<dbReference type="InParanoid" id="I2GYM9"/>
<dbReference type="FunFam" id="2.40.160.120:FF:000010">
    <property type="entry name" value="Oxysterol-binding protein homolog 4"/>
    <property type="match status" value="1"/>
</dbReference>
<dbReference type="InterPro" id="IPR018494">
    <property type="entry name" value="Oxysterol-bd_CS"/>
</dbReference>
<dbReference type="GO" id="GO:0006887">
    <property type="term" value="P:exocytosis"/>
    <property type="evidence" value="ECO:0007669"/>
    <property type="project" value="EnsemblFungi"/>
</dbReference>